<dbReference type="Pfam" id="PF02355">
    <property type="entry name" value="SecD_SecF_C"/>
    <property type="match status" value="1"/>
</dbReference>
<evidence type="ECO:0000256" key="6">
    <source>
        <dbReference type="ARBA" id="ARBA00022989"/>
    </source>
</evidence>
<dbReference type="GO" id="GO:0015450">
    <property type="term" value="F:protein-transporting ATPase activity"/>
    <property type="evidence" value="ECO:0007669"/>
    <property type="project" value="InterPro"/>
</dbReference>
<sequence length="412" mass="45128">MVKWGRFVLFLVVVALLGTLMTTTTKDVAGNITLGLDLQGGFEILYEVEPLEATHKVDIELLKATAYMIEKRINIGGVAEPVIETELPNRIRVKIASQSADQDKLRELIGKPAVLTFRDEAGNIILRGSDLAPNGAAVGYDELRRPLVTIKFSEPKKLEEVTRANLHKRMAIYLDENMQTNPTIQAVITGGSAQITGDYTQESAQELADLLNSGAMPAKLIEKQITSVGASLGKIALEKTVYAGYIGGALIIIFMLLVYRMPGMIANITLAGFTYFCLVVLDWMDATLTLPGIAGFILAIGMAVDANIITYERIQEEIRSGKTILSAFRAGERRSLVTILDAHITTLIATGVLFYFGTSSIQGFAIVLAMTLIVSIITNVFGSRFLLWLVIRSNMFKKPFWFGVKESEIGEL</sequence>
<evidence type="ECO:0000256" key="3">
    <source>
        <dbReference type="ARBA" id="ARBA00022475"/>
    </source>
</evidence>
<dbReference type="InterPro" id="IPR055344">
    <property type="entry name" value="SecD_SecF_C_bact"/>
</dbReference>
<organism evidence="13 14">
    <name type="scientific">Brevibacillus invocatus</name>
    <dbReference type="NCBI Taxonomy" id="173959"/>
    <lineage>
        <taxon>Bacteria</taxon>
        <taxon>Bacillati</taxon>
        <taxon>Bacillota</taxon>
        <taxon>Bacilli</taxon>
        <taxon>Bacillales</taxon>
        <taxon>Paenibacillaceae</taxon>
        <taxon>Brevibacillus</taxon>
    </lineage>
</organism>
<dbReference type="Pfam" id="PF21760">
    <property type="entry name" value="SecD_1st"/>
    <property type="match status" value="1"/>
</dbReference>
<dbReference type="SUPFAM" id="SSF82866">
    <property type="entry name" value="Multidrug efflux transporter AcrB transmembrane domain"/>
    <property type="match status" value="1"/>
</dbReference>
<dbReference type="GO" id="GO:0043952">
    <property type="term" value="P:protein transport by the Sec complex"/>
    <property type="evidence" value="ECO:0007669"/>
    <property type="project" value="UniProtKB-UniRule"/>
</dbReference>
<comment type="function">
    <text evidence="9">Part of the Sec protein translocase complex. Interacts with the SecYEG preprotein conducting channel. SecDF uses the proton motive force (PMF) to complete protein translocation after the ATP-dependent function of SecA.</text>
</comment>
<dbReference type="Gene3D" id="3.30.70.3400">
    <property type="match status" value="1"/>
</dbReference>
<dbReference type="PANTHER" id="PTHR30081">
    <property type="entry name" value="PROTEIN-EXPORT MEMBRANE PROTEIN SEC"/>
    <property type="match status" value="1"/>
</dbReference>
<dbReference type="Pfam" id="PF22599">
    <property type="entry name" value="SecDF_P1_head"/>
    <property type="match status" value="1"/>
</dbReference>
<keyword evidence="3 9" id="KW-1003">Cell membrane</keyword>
<accession>A0A3M8CMG3</accession>
<evidence type="ECO:0000256" key="1">
    <source>
        <dbReference type="ARBA" id="ARBA00004651"/>
    </source>
</evidence>
<dbReference type="OrthoDB" id="9805019at2"/>
<dbReference type="EMBL" id="RHHR01000003">
    <property type="protein sequence ID" value="RNB76952.1"/>
    <property type="molecule type" value="Genomic_DNA"/>
</dbReference>
<dbReference type="InterPro" id="IPR048634">
    <property type="entry name" value="SecD_SecF_C"/>
</dbReference>
<feature type="domain" description="SecDF P1 head subdomain" evidence="12">
    <location>
        <begin position="123"/>
        <end position="218"/>
    </location>
</feature>
<dbReference type="NCBIfam" id="TIGR01129">
    <property type="entry name" value="secD"/>
    <property type="match status" value="1"/>
</dbReference>
<evidence type="ECO:0000256" key="5">
    <source>
        <dbReference type="ARBA" id="ARBA00022927"/>
    </source>
</evidence>
<dbReference type="InterPro" id="IPR005791">
    <property type="entry name" value="SecD"/>
</dbReference>
<keyword evidence="8 9" id="KW-0472">Membrane</keyword>
<feature type="domain" description="Protein export membrane protein SecD/SecF C-terminal" evidence="10">
    <location>
        <begin position="222"/>
        <end position="386"/>
    </location>
</feature>
<protein>
    <recommendedName>
        <fullName evidence="9">Protein translocase subunit SecD</fullName>
    </recommendedName>
</protein>
<keyword evidence="2 9" id="KW-0813">Transport</keyword>
<proteinExistence type="inferred from homology"/>
<evidence type="ECO:0000256" key="9">
    <source>
        <dbReference type="HAMAP-Rule" id="MF_01463"/>
    </source>
</evidence>
<comment type="caution">
    <text evidence="9">Lacks conserved residue(s) required for the propagation of feature annotation.</text>
</comment>
<keyword evidence="14" id="KW-1185">Reference proteome</keyword>
<evidence type="ECO:0000313" key="13">
    <source>
        <dbReference type="EMBL" id="RNB76952.1"/>
    </source>
</evidence>
<dbReference type="InterPro" id="IPR048631">
    <property type="entry name" value="SecD_1st"/>
</dbReference>
<comment type="similarity">
    <text evidence="9">Belongs to the SecD/SecF family. SecD subfamily.</text>
</comment>
<evidence type="ECO:0000256" key="7">
    <source>
        <dbReference type="ARBA" id="ARBA00023010"/>
    </source>
</evidence>
<keyword evidence="5 9" id="KW-0653">Protein transport</keyword>
<gene>
    <name evidence="9 13" type="primary">secD</name>
    <name evidence="13" type="ORF">EDM52_01840</name>
</gene>
<feature type="transmembrane region" description="Helical" evidence="9">
    <location>
        <begin position="335"/>
        <end position="357"/>
    </location>
</feature>
<dbReference type="Proteomes" id="UP000282028">
    <property type="component" value="Unassembled WGS sequence"/>
</dbReference>
<feature type="transmembrane region" description="Helical" evidence="9">
    <location>
        <begin position="293"/>
        <end position="314"/>
    </location>
</feature>
<evidence type="ECO:0000259" key="12">
    <source>
        <dbReference type="Pfam" id="PF22599"/>
    </source>
</evidence>
<keyword evidence="7 9" id="KW-0811">Translocation</keyword>
<dbReference type="HAMAP" id="MF_01463_B">
    <property type="entry name" value="SecD_B"/>
    <property type="match status" value="1"/>
</dbReference>
<comment type="caution">
    <text evidence="13">The sequence shown here is derived from an EMBL/GenBank/DDBJ whole genome shotgun (WGS) entry which is preliminary data.</text>
</comment>
<dbReference type="InterPro" id="IPR054384">
    <property type="entry name" value="SecDF_P1_head"/>
</dbReference>
<keyword evidence="4 9" id="KW-0812">Transmembrane</keyword>
<dbReference type="RefSeq" id="WP_122907312.1">
    <property type="nucleotide sequence ID" value="NZ_CBCSBE010000016.1"/>
</dbReference>
<evidence type="ECO:0000259" key="10">
    <source>
        <dbReference type="Pfam" id="PF02355"/>
    </source>
</evidence>
<feature type="transmembrane region" description="Helical" evidence="9">
    <location>
        <begin position="363"/>
        <end position="391"/>
    </location>
</feature>
<evidence type="ECO:0000256" key="4">
    <source>
        <dbReference type="ARBA" id="ARBA00022692"/>
    </source>
</evidence>
<feature type="transmembrane region" description="Helical" evidence="9">
    <location>
        <begin position="264"/>
        <end position="281"/>
    </location>
</feature>
<dbReference type="GO" id="GO:0005886">
    <property type="term" value="C:plasma membrane"/>
    <property type="evidence" value="ECO:0007669"/>
    <property type="project" value="UniProtKB-SubCell"/>
</dbReference>
<evidence type="ECO:0000313" key="14">
    <source>
        <dbReference type="Proteomes" id="UP000282028"/>
    </source>
</evidence>
<evidence type="ECO:0000259" key="11">
    <source>
        <dbReference type="Pfam" id="PF21760"/>
    </source>
</evidence>
<dbReference type="GO" id="GO:0006605">
    <property type="term" value="P:protein targeting"/>
    <property type="evidence" value="ECO:0007669"/>
    <property type="project" value="UniProtKB-UniRule"/>
</dbReference>
<dbReference type="GO" id="GO:0065002">
    <property type="term" value="P:intracellular protein transmembrane transport"/>
    <property type="evidence" value="ECO:0007669"/>
    <property type="project" value="UniProtKB-UniRule"/>
</dbReference>
<comment type="subunit">
    <text evidence="9">Forms a complex with SecF. Part of the essential Sec protein translocation apparatus which comprises SecA, SecYEG and auxiliary proteins SecDF. Other proteins may also be involved.</text>
</comment>
<dbReference type="NCBIfam" id="TIGR00916">
    <property type="entry name" value="2A0604s01"/>
    <property type="match status" value="1"/>
</dbReference>
<dbReference type="Gene3D" id="1.20.1640.10">
    <property type="entry name" value="Multidrug efflux transporter AcrB transmembrane domain"/>
    <property type="match status" value="1"/>
</dbReference>
<feature type="transmembrane region" description="Helical" evidence="9">
    <location>
        <begin position="241"/>
        <end position="259"/>
    </location>
</feature>
<evidence type="ECO:0000256" key="8">
    <source>
        <dbReference type="ARBA" id="ARBA00023136"/>
    </source>
</evidence>
<dbReference type="InterPro" id="IPR022813">
    <property type="entry name" value="SecD/SecF_arch_bac"/>
</dbReference>
<name>A0A3M8CMG3_9BACL</name>
<dbReference type="PANTHER" id="PTHR30081:SF1">
    <property type="entry name" value="PROTEIN TRANSLOCASE SUBUNIT SECD"/>
    <property type="match status" value="1"/>
</dbReference>
<evidence type="ECO:0000256" key="2">
    <source>
        <dbReference type="ARBA" id="ARBA00022448"/>
    </source>
</evidence>
<dbReference type="AlphaFoldDB" id="A0A3M8CMG3"/>
<comment type="subcellular location">
    <subcellularLocation>
        <location evidence="1 9">Cell membrane</location>
        <topology evidence="1 9">Multi-pass membrane protein</topology>
    </subcellularLocation>
</comment>
<keyword evidence="6 9" id="KW-1133">Transmembrane helix</keyword>
<feature type="domain" description="Protein translocase subunit SecDF P1" evidence="11">
    <location>
        <begin position="65"/>
        <end position="120"/>
    </location>
</feature>
<dbReference type="Gene3D" id="3.30.1360.200">
    <property type="match status" value="1"/>
</dbReference>
<reference evidence="13 14" key="1">
    <citation type="submission" date="2018-10" db="EMBL/GenBank/DDBJ databases">
        <title>Phylogenomics of Brevibacillus.</title>
        <authorList>
            <person name="Dunlap C."/>
        </authorList>
    </citation>
    <scope>NUCLEOTIDE SEQUENCE [LARGE SCALE GENOMIC DNA]</scope>
    <source>
        <strain evidence="13 14">JCM 12215</strain>
    </source>
</reference>